<dbReference type="CDD" id="cd04301">
    <property type="entry name" value="NAT_SF"/>
    <property type="match status" value="1"/>
</dbReference>
<dbReference type="InterPro" id="IPR000182">
    <property type="entry name" value="GNAT_dom"/>
</dbReference>
<name>A0AA95SAQ4_9BACI</name>
<keyword evidence="5" id="KW-1185">Reference proteome</keyword>
<sequence>MAIIFKKLTECKIEDAITAWNRGFEGYFVQIEMTAETFFQRLVNEGLSMTMSLVAFDGEEPVAIILNGVRTLDGKKTVWNGGTGVAASYRGKGVSKQLMDETFKLYAQEGMEVATLEAIKENERAIRLYQKYGYEIIDSVVFLSGTVEAQSVTATSIKIKPIRPEQLPTLPFYKQNVPWQCQWQSVRPGEAQVYYAAGDEPLGYCLYRRVWNQEGQLEKVIIYQLELFSELTSEIINTILASICGEADNKVNIMTVNASVSNPVTQYLIENGFSKATEQVQMVKKIN</sequence>
<keyword evidence="1 4" id="KW-0808">Transferase</keyword>
<dbReference type="Pfam" id="PF00583">
    <property type="entry name" value="Acetyltransf_1"/>
    <property type="match status" value="1"/>
</dbReference>
<evidence type="ECO:0000313" key="4">
    <source>
        <dbReference type="EMBL" id="WHY88380.1"/>
    </source>
</evidence>
<dbReference type="Proteomes" id="UP001178288">
    <property type="component" value="Chromosome"/>
</dbReference>
<dbReference type="EC" id="2.3.1.-" evidence="4"/>
<evidence type="ECO:0000256" key="1">
    <source>
        <dbReference type="ARBA" id="ARBA00022679"/>
    </source>
</evidence>
<keyword evidence="2 4" id="KW-0012">Acyltransferase</keyword>
<dbReference type="SUPFAM" id="SSF55729">
    <property type="entry name" value="Acyl-CoA N-acyltransferases (Nat)"/>
    <property type="match status" value="1"/>
</dbReference>
<dbReference type="InterPro" id="IPR016181">
    <property type="entry name" value="Acyl_CoA_acyltransferase"/>
</dbReference>
<protein>
    <submittedName>
        <fullName evidence="4">GNAT family N-acetyltransferase</fullName>
        <ecNumber evidence="4">2.3.1.-</ecNumber>
    </submittedName>
</protein>
<proteinExistence type="predicted"/>
<accession>A0AA95SAQ4</accession>
<feature type="domain" description="N-acetyltransferase" evidence="3">
    <location>
        <begin position="3"/>
        <end position="153"/>
    </location>
</feature>
<dbReference type="AlphaFoldDB" id="A0AA95SAQ4"/>
<evidence type="ECO:0000313" key="5">
    <source>
        <dbReference type="Proteomes" id="UP001178288"/>
    </source>
</evidence>
<organism evidence="4 5">
    <name type="scientific">Neobacillus novalis</name>
    <dbReference type="NCBI Taxonomy" id="220687"/>
    <lineage>
        <taxon>Bacteria</taxon>
        <taxon>Bacillati</taxon>
        <taxon>Bacillota</taxon>
        <taxon>Bacilli</taxon>
        <taxon>Bacillales</taxon>
        <taxon>Bacillaceae</taxon>
        <taxon>Neobacillus</taxon>
    </lineage>
</organism>
<evidence type="ECO:0000259" key="3">
    <source>
        <dbReference type="PROSITE" id="PS51186"/>
    </source>
</evidence>
<evidence type="ECO:0000256" key="2">
    <source>
        <dbReference type="ARBA" id="ARBA00023315"/>
    </source>
</evidence>
<dbReference type="PANTHER" id="PTHR43420">
    <property type="entry name" value="ACETYLTRANSFERASE"/>
    <property type="match status" value="1"/>
</dbReference>
<dbReference type="EMBL" id="CP126114">
    <property type="protein sequence ID" value="WHY88380.1"/>
    <property type="molecule type" value="Genomic_DNA"/>
</dbReference>
<dbReference type="PROSITE" id="PS51186">
    <property type="entry name" value="GNAT"/>
    <property type="match status" value="1"/>
</dbReference>
<gene>
    <name evidence="4" type="ORF">QNH39_11305</name>
</gene>
<dbReference type="RefSeq" id="WP_066086133.1">
    <property type="nucleotide sequence ID" value="NZ_CP126114.1"/>
</dbReference>
<dbReference type="KEGG" id="nnv:QNH39_11305"/>
<dbReference type="Gene3D" id="3.40.630.30">
    <property type="match status" value="1"/>
</dbReference>
<dbReference type="GO" id="GO:0016747">
    <property type="term" value="F:acyltransferase activity, transferring groups other than amino-acyl groups"/>
    <property type="evidence" value="ECO:0007669"/>
    <property type="project" value="InterPro"/>
</dbReference>
<dbReference type="PANTHER" id="PTHR43420:SF44">
    <property type="entry name" value="ACETYLTRANSFERASE YPEA"/>
    <property type="match status" value="1"/>
</dbReference>
<reference evidence="4" key="1">
    <citation type="submission" date="2023-05" db="EMBL/GenBank/DDBJ databases">
        <title>Comparative genomics of Bacillaceae isolates and their secondary metabolite potential.</title>
        <authorList>
            <person name="Song L."/>
            <person name="Nielsen L.J."/>
            <person name="Mohite O."/>
            <person name="Xu X."/>
            <person name="Weber T."/>
            <person name="Kovacs A.T."/>
        </authorList>
    </citation>
    <scope>NUCLEOTIDE SEQUENCE</scope>
    <source>
        <strain evidence="4">XLM17</strain>
    </source>
</reference>
<dbReference type="InterPro" id="IPR050680">
    <property type="entry name" value="YpeA/RimI_acetyltransf"/>
</dbReference>